<dbReference type="FunFam" id="1.10.8.10:FF:000006">
    <property type="entry name" value="Putative nascent polypeptide-associated complex subunit alpha"/>
    <property type="match status" value="1"/>
</dbReference>
<feature type="compositionally biased region" description="Polar residues" evidence="1">
    <location>
        <begin position="555"/>
        <end position="569"/>
    </location>
</feature>
<feature type="compositionally biased region" description="Basic and acidic residues" evidence="1">
    <location>
        <begin position="1076"/>
        <end position="1092"/>
    </location>
</feature>
<dbReference type="GeneID" id="129337517"/>
<feature type="compositionally biased region" description="Basic and acidic residues" evidence="1">
    <location>
        <begin position="1920"/>
        <end position="1931"/>
    </location>
</feature>
<feature type="compositionally biased region" description="Low complexity" evidence="1">
    <location>
        <begin position="178"/>
        <end position="192"/>
    </location>
</feature>
<proteinExistence type="predicted"/>
<feature type="compositionally biased region" description="Polar residues" evidence="1">
    <location>
        <begin position="2057"/>
        <end position="2069"/>
    </location>
</feature>
<sequence>MSHADGCWNTSASSTPSGDALTPLQLSPMAVPACQADAALDPALRGKGVPAFQPAKKEDRPQPEGASCDTAVGGAAAGRAALSECGHVLMEPDPKAGQGPPKSLGAPLASVDTLDARVVMGEETQCLSAEEDVGGAEPQALETEAGSGDPEQNNVDDQAPEAAEELPTKPPHQVAKDLSLSLPGLLQPPELEAVAAASHSQDDPTADVPSPSPALAKDLPTELAEAQPLPLKNTCGLDPELYFTAPSTPIKTVFSHLRPHPFSKESLSEEPGDLDNEGLCSPPTSPSGSYITAEGGSWASSGTASTSPSCSPNLIAESEAMEAPVTDGESLSELELAEGVLGLPRTSRLSPELEGEVAFHTLSSSTLVHSLLPAENNKGEDEEETTPEEDEDDWGSEIAATRLVPWKPERAKPSGPKSRGDFAEEAELSTKGLGHELFRGERLPPGDPSGECVGSTPSSCSLAAFSGLSLEEPTSPAGVHASETDTSSRLHEETVASSPADGTESAENEPMIPALLLPFHGSLIFEAESMEITLFPQGEPVENDALYGVEDDDSTSASFLHSLSETSINEGVDESFAFQDDTSQSSDSASYNGEEDERLYSVEQYAVVPEAAQQEAKSSMEGPGPEMTHLGSESEMETSSDAYNTDEEDSAVGEVRPPAKGQLGGNGSPQDEPEEHNRSQEGQAKGSLSFELAGASTLQAVPELEGPGDSSECSRSSSSSSVSPAGQQWGPPLEQEMVASSGGFGHRAEPEEDDSRGETGSSHSSPEHPFFSDTEEAPGKGVPDSEECLIACFDTDDEADNLPPLDTPTVSQESGERTGQVGMGAAIPLGWKPSWCVEQTNQEAASSPAFDIGARLKESEEQLLELLDQDGASEGDSPELGTQGGGVLDVDPEKERAPFVSLLGSCEAAALEQPEVTRSDEPAGECLLACFESEDELEEASSLDLMNNNEDHMAVTFAEVGPGSQILLGVNATPESTLLPATEVALEAPTTLPQASPHSHEDVEVSDEVLDRDLHGARRGSRESEVEKQEQGDGAPSELLKRCSETGETKEPEVGDPPPRESSPVPRSVETGTCADEAREGTRECGKGKDGLEAEVPAAAGEPTEMLEEKQQVLSTSASSDQDWDTPSEEEEEEEVATSEFESEESIKADLVSEIPAAEAACQVDPLDAKRLILEAPGLSDSGPPEAQAPHRTFAQSSLRDDNMNLVQVLDSEATDELPAERTSGHVPSPSKEPEVAIPTAVANLATGEPAGGRREPTEWPLLGSTQVPEPRTDARDAEPPVPQGPEADSTEERKEAAEDLLASADNCVLDTDAPIAGAPAGKVAEPSAVRAGDLPRGGLQLEKKTFAQALLQGLTPALDAEVTWQGKVAVSSSPELPDVSSPHSYTDSSFFTAAEYSSSETVVLATSPDFESGDPSSPEQAKGSPAYVVEESPPPQEQQAATPALEQLVFETQQLAAATEGPSQPSMALCLHHTALADAAGSATSRRAKAQSGDALSMLNNSQHLFFASEEEIFLSEPHAAQRDLSRAEVARAGAADCSGATNIGPAVADSETVAPEGLPDTHSQFEPSGALRQSSAPVAEPSAVLTDQQQITNMLQGSFGSLTEQRVGGTGLKSSLLVAEAQSLLGSLKERSSGKATPDRTEGRGSEELDAPTSPSDTPADQDRDASPPSVEARGEDELETEGLETAPETEDAPPSSGETPVDGHQLVTSGPEEAAQPGEEGAFLLNKDDVEDVAVGGPPSPSLPEEMPPRVLDADLSAEEGTKEALEETRLENAVAEASSPMMTESDEEAEAKAVPSGLVRSMDPPALDSATLLPLSSPVPLPQAPPPPKAPPEAPLLAPSPAPLQTDLPASPPLELASASPPLSPGSESQEVPGVSLLAVLPPPPSERLPQGPAATSWLPTSSASPEEESAPAEETLFHLRDSRKPPAEVLQSTRPPVPCRDQLPSTKDSRGRKRLPGNKDSRAKDSLSAGEKRADRGPPQLDSSSSSERELSYRCPEIESLREATGVVLLEEEKPLVDRGSRDANHKESCNDSESNEGSLPELEEPEVSEPRTAQTQAQLTHSLGTGEESISKAKQSRSEKKARKAMSKLGLRQIHGVTRITIRKSKNILFVITKPDVFKSPASDIYIVFGEAKIEDLSQQVHKAAAEKFKVPMEHSPLITETAPTLTIKEESEEEEEVDETGLEVRDIELVMAQANVSRPKAVRALRHNNNDIVNAIMELTM</sequence>
<dbReference type="InterPro" id="IPR038187">
    <property type="entry name" value="NAC_A/B_dom_sf"/>
</dbReference>
<dbReference type="Pfam" id="PF19026">
    <property type="entry name" value="UBA_HYPK"/>
    <property type="match status" value="1"/>
</dbReference>
<feature type="compositionally biased region" description="Basic and acidic residues" evidence="1">
    <location>
        <begin position="998"/>
        <end position="1010"/>
    </location>
</feature>
<feature type="compositionally biased region" description="Acidic residues" evidence="1">
    <location>
        <begin position="861"/>
        <end position="877"/>
    </location>
</feature>
<dbReference type="FunFam" id="2.20.70.30:FF:000002">
    <property type="entry name" value="Nascent polypeptide-associated complex (NAC), alpha subunit"/>
    <property type="match status" value="1"/>
</dbReference>
<dbReference type="InterPro" id="IPR002715">
    <property type="entry name" value="Nas_poly-pep-assoc_cplx_dom"/>
</dbReference>
<feature type="region of interest" description="Disordered" evidence="1">
    <location>
        <begin position="1"/>
        <end position="24"/>
    </location>
</feature>
<feature type="region of interest" description="Disordered" evidence="1">
    <location>
        <begin position="544"/>
        <end position="818"/>
    </location>
</feature>
<feature type="region of interest" description="Disordered" evidence="1">
    <location>
        <begin position="1553"/>
        <end position="1585"/>
    </location>
</feature>
<accession>A0AA97JZA8</accession>
<feature type="region of interest" description="Disordered" evidence="1">
    <location>
        <begin position="261"/>
        <end position="330"/>
    </location>
</feature>
<dbReference type="Gene3D" id="1.10.8.10">
    <property type="entry name" value="DNA helicase RuvA subunit, C-terminal domain"/>
    <property type="match status" value="1"/>
</dbReference>
<feature type="compositionally biased region" description="Polar residues" evidence="1">
    <location>
        <begin position="1112"/>
        <end position="1121"/>
    </location>
</feature>
<feature type="region of interest" description="Disordered" evidence="1">
    <location>
        <begin position="991"/>
        <end position="1010"/>
    </location>
</feature>
<dbReference type="InterPro" id="IPR041907">
    <property type="entry name" value="NACAD_UBA"/>
</dbReference>
<feature type="compositionally biased region" description="Basic and acidic residues" evidence="1">
    <location>
        <begin position="1962"/>
        <end position="1981"/>
    </location>
</feature>
<dbReference type="PROSITE" id="PS51151">
    <property type="entry name" value="NAC_AB"/>
    <property type="match status" value="1"/>
</dbReference>
<organism evidence="3 4">
    <name type="scientific">Eublepharis macularius</name>
    <name type="common">Leopard gecko</name>
    <name type="synonym">Cyrtodactylus macularius</name>
    <dbReference type="NCBI Taxonomy" id="481883"/>
    <lineage>
        <taxon>Eukaryota</taxon>
        <taxon>Metazoa</taxon>
        <taxon>Chordata</taxon>
        <taxon>Craniata</taxon>
        <taxon>Vertebrata</taxon>
        <taxon>Euteleostomi</taxon>
        <taxon>Lepidosauria</taxon>
        <taxon>Squamata</taxon>
        <taxon>Bifurcata</taxon>
        <taxon>Gekkota</taxon>
        <taxon>Eublepharidae</taxon>
        <taxon>Eublepharinae</taxon>
        <taxon>Eublepharis</taxon>
    </lineage>
</organism>
<feature type="region of interest" description="Disordered" evidence="1">
    <location>
        <begin position="1405"/>
        <end position="1445"/>
    </location>
</feature>
<feature type="compositionally biased region" description="Basic and acidic residues" evidence="1">
    <location>
        <begin position="407"/>
        <end position="422"/>
    </location>
</feature>
<feature type="compositionally biased region" description="Basic and acidic residues" evidence="1">
    <location>
        <begin position="1039"/>
        <end position="1053"/>
    </location>
</feature>
<feature type="compositionally biased region" description="Basic and acidic residues" evidence="1">
    <location>
        <begin position="2016"/>
        <end position="2035"/>
    </location>
</feature>
<dbReference type="KEGG" id="emc:129337517"/>
<feature type="region of interest" description="Disordered" evidence="1">
    <location>
        <begin position="470"/>
        <end position="509"/>
    </location>
</feature>
<keyword evidence="3" id="KW-1185">Reference proteome</keyword>
<feature type="compositionally biased region" description="Basic and acidic residues" evidence="1">
    <location>
        <begin position="482"/>
        <end position="494"/>
    </location>
</feature>
<feature type="compositionally biased region" description="Polar residues" evidence="1">
    <location>
        <begin position="8"/>
        <end position="17"/>
    </location>
</feature>
<name>A0AA97JZA8_EUBMA</name>
<feature type="compositionally biased region" description="Low complexity" evidence="1">
    <location>
        <begin position="710"/>
        <end position="723"/>
    </location>
</feature>
<dbReference type="PANTHER" id="PTHR21713">
    <property type="entry name" value="NASCENT POLYPEPTIDE ASSOCIATED COMPLEX ALPHA SUBUNIT-RELATED"/>
    <property type="match status" value="1"/>
</dbReference>
<evidence type="ECO:0000313" key="3">
    <source>
        <dbReference type="Proteomes" id="UP001190640"/>
    </source>
</evidence>
<feature type="compositionally biased region" description="Low complexity" evidence="1">
    <location>
        <begin position="1857"/>
        <end position="1884"/>
    </location>
</feature>
<feature type="region of interest" description="Disordered" evidence="1">
    <location>
        <begin position="861"/>
        <end position="892"/>
    </location>
</feature>
<feature type="compositionally biased region" description="Low complexity" evidence="1">
    <location>
        <begin position="292"/>
        <end position="311"/>
    </location>
</feature>
<feature type="compositionally biased region" description="Acidic residues" evidence="1">
    <location>
        <begin position="1122"/>
        <end position="1144"/>
    </location>
</feature>
<dbReference type="Gene3D" id="2.20.70.30">
    <property type="entry name" value="Nascent polypeptide-associated complex domain"/>
    <property type="match status" value="1"/>
</dbReference>
<dbReference type="Pfam" id="PF01849">
    <property type="entry name" value="NAC"/>
    <property type="match status" value="1"/>
</dbReference>
<feature type="compositionally biased region" description="Low complexity" evidence="1">
    <location>
        <begin position="1713"/>
        <end position="1725"/>
    </location>
</feature>
<evidence type="ECO:0000259" key="2">
    <source>
        <dbReference type="PROSITE" id="PS51151"/>
    </source>
</evidence>
<dbReference type="CDD" id="cd22054">
    <property type="entry name" value="NAC_NACA"/>
    <property type="match status" value="1"/>
</dbReference>
<evidence type="ECO:0000313" key="4">
    <source>
        <dbReference type="RefSeq" id="XP_054847253.1"/>
    </source>
</evidence>
<dbReference type="InterPro" id="IPR016641">
    <property type="entry name" value="EGD2/NACA0like"/>
</dbReference>
<feature type="region of interest" description="Disordered" evidence="1">
    <location>
        <begin position="122"/>
        <end position="233"/>
    </location>
</feature>
<feature type="compositionally biased region" description="Acidic residues" evidence="1">
    <location>
        <begin position="1677"/>
        <end position="1694"/>
    </location>
</feature>
<evidence type="ECO:0000256" key="1">
    <source>
        <dbReference type="SAM" id="MobiDB-lite"/>
    </source>
</evidence>
<reference evidence="4" key="1">
    <citation type="submission" date="2025-08" db="UniProtKB">
        <authorList>
            <consortium name="RefSeq"/>
        </authorList>
    </citation>
    <scope>IDENTIFICATION</scope>
    <source>
        <tissue evidence="4">Blood</tissue>
    </source>
</reference>
<feature type="compositionally biased region" description="Pro residues" evidence="1">
    <location>
        <begin position="1821"/>
        <end position="1846"/>
    </location>
</feature>
<feature type="compositionally biased region" description="Polar residues" evidence="1">
    <location>
        <begin position="1563"/>
        <end position="1578"/>
    </location>
</feature>
<feature type="region of interest" description="Disordered" evidence="1">
    <location>
        <begin position="86"/>
        <end position="109"/>
    </location>
</feature>
<feature type="region of interest" description="Disordered" evidence="1">
    <location>
        <begin position="1630"/>
        <end position="2093"/>
    </location>
</feature>
<feature type="compositionally biased region" description="Acidic residues" evidence="1">
    <location>
        <begin position="634"/>
        <end position="651"/>
    </location>
</feature>
<feature type="domain" description="NAC-A/B" evidence="2">
    <location>
        <begin position="2082"/>
        <end position="2147"/>
    </location>
</feature>
<feature type="compositionally biased region" description="Basic and acidic residues" evidence="1">
    <location>
        <begin position="1763"/>
        <end position="1774"/>
    </location>
</feature>
<dbReference type="InterPro" id="IPR044034">
    <property type="entry name" value="NAC-like_UBA"/>
</dbReference>
<dbReference type="CDD" id="cd14416">
    <property type="entry name" value="UBA_NACAD"/>
    <property type="match status" value="1"/>
</dbReference>
<dbReference type="GO" id="GO:0005854">
    <property type="term" value="C:nascent polypeptide-associated complex"/>
    <property type="evidence" value="ECO:0007669"/>
    <property type="project" value="InterPro"/>
</dbReference>
<feature type="compositionally biased region" description="Basic and acidic residues" evidence="1">
    <location>
        <begin position="1016"/>
        <end position="1031"/>
    </location>
</feature>
<feature type="compositionally biased region" description="Basic and acidic residues" evidence="1">
    <location>
        <begin position="433"/>
        <end position="444"/>
    </location>
</feature>
<feature type="region of interest" description="Disordered" evidence="1">
    <location>
        <begin position="370"/>
        <end position="457"/>
    </location>
</feature>
<dbReference type="Proteomes" id="UP001190640">
    <property type="component" value="Chromosome 11"/>
</dbReference>
<feature type="compositionally biased region" description="Basic and acidic residues" evidence="1">
    <location>
        <begin position="1992"/>
        <end position="2007"/>
    </location>
</feature>
<feature type="region of interest" description="Disordered" evidence="1">
    <location>
        <begin position="1176"/>
        <end position="1336"/>
    </location>
</feature>
<feature type="compositionally biased region" description="Low complexity" evidence="1">
    <location>
        <begin position="575"/>
        <end position="590"/>
    </location>
</feature>
<feature type="compositionally biased region" description="Low complexity" evidence="1">
    <location>
        <begin position="761"/>
        <end position="772"/>
    </location>
</feature>
<dbReference type="SMART" id="SM01407">
    <property type="entry name" value="NAC"/>
    <property type="match status" value="1"/>
</dbReference>
<feature type="region of interest" description="Disordered" evidence="1">
    <location>
        <begin position="45"/>
        <end position="71"/>
    </location>
</feature>
<feature type="region of interest" description="Disordered" evidence="1">
    <location>
        <begin position="1016"/>
        <end position="1146"/>
    </location>
</feature>
<feature type="compositionally biased region" description="Basic and acidic residues" evidence="1">
    <location>
        <begin position="1630"/>
        <end position="1649"/>
    </location>
</feature>
<feature type="compositionally biased region" description="Acidic residues" evidence="1">
    <location>
        <begin position="380"/>
        <end position="395"/>
    </location>
</feature>
<gene>
    <name evidence="4" type="primary">LOC129337517</name>
</gene>
<protein>
    <submittedName>
        <fullName evidence="4">NAC-alpha domain-containing protein 1-like</fullName>
    </submittedName>
</protein>
<dbReference type="RefSeq" id="XP_054847253.1">
    <property type="nucleotide sequence ID" value="XM_054991278.1"/>
</dbReference>